<evidence type="ECO:0000313" key="9">
    <source>
        <dbReference type="EMBL" id="GHM59247.1"/>
    </source>
</evidence>
<name>A0A8J3MQ72_9RICK</name>
<dbReference type="Gene3D" id="1.10.560.10">
    <property type="entry name" value="GroEL-like equatorial domain"/>
    <property type="match status" value="1"/>
</dbReference>
<keyword evidence="6" id="KW-0963">Cytoplasm</keyword>
<dbReference type="InterPro" id="IPR027413">
    <property type="entry name" value="GROEL-like_equatorial_sf"/>
</dbReference>
<dbReference type="GO" id="GO:0005737">
    <property type="term" value="C:cytoplasm"/>
    <property type="evidence" value="ECO:0007669"/>
    <property type="project" value="UniProtKB-SubCell"/>
</dbReference>
<evidence type="ECO:0000256" key="4">
    <source>
        <dbReference type="ARBA" id="ARBA00023186"/>
    </source>
</evidence>
<reference evidence="9 10" key="1">
    <citation type="journal article" date="2021" name="Microb. Ecol.">
        <title>Candidatus Mesenet longicola: Novel Endosymbionts of Brontispa longissima that Induce Cytoplasmic Incompatibility.</title>
        <authorList>
            <person name="Takano S."/>
            <person name="Gotoh Y."/>
            <person name="Hayashi T."/>
        </authorList>
    </citation>
    <scope>NUCLEOTIDE SEQUENCE [LARGE SCALE GENOMIC DNA]</scope>
    <source>
        <strain evidence="9">L5</strain>
    </source>
</reference>
<dbReference type="InterPro" id="IPR002423">
    <property type="entry name" value="Cpn60/GroEL/TCP-1"/>
</dbReference>
<evidence type="ECO:0000256" key="3">
    <source>
        <dbReference type="ARBA" id="ARBA00022840"/>
    </source>
</evidence>
<dbReference type="PROSITE" id="PS00296">
    <property type="entry name" value="CHAPERONINS_CPN60"/>
    <property type="match status" value="1"/>
</dbReference>
<evidence type="ECO:0000256" key="8">
    <source>
        <dbReference type="RuleBase" id="RU000419"/>
    </source>
</evidence>
<dbReference type="FunFam" id="3.50.7.10:FF:000001">
    <property type="entry name" value="60 kDa chaperonin"/>
    <property type="match status" value="1"/>
</dbReference>
<dbReference type="SUPFAM" id="SSF48592">
    <property type="entry name" value="GroEL equatorial domain-like"/>
    <property type="match status" value="1"/>
</dbReference>
<keyword evidence="5 6" id="KW-0413">Isomerase</keyword>
<protein>
    <recommendedName>
        <fullName evidence="6">Chaperonin GroEL</fullName>
        <ecNumber evidence="6">5.6.1.7</ecNumber>
    </recommendedName>
    <alternativeName>
        <fullName evidence="6">60 kDa chaperonin</fullName>
    </alternativeName>
    <alternativeName>
        <fullName evidence="6">Chaperonin-60</fullName>
        <shortName evidence="6">Cpn60</shortName>
    </alternativeName>
</protein>
<comment type="similarity">
    <text evidence="1 6 7">Belongs to the chaperonin (HSP60) family.</text>
</comment>
<evidence type="ECO:0000256" key="2">
    <source>
        <dbReference type="ARBA" id="ARBA00022741"/>
    </source>
</evidence>
<feature type="binding site" evidence="6">
    <location>
        <position position="499"/>
    </location>
    <ligand>
        <name>ATP</name>
        <dbReference type="ChEBI" id="CHEBI:30616"/>
    </ligand>
</feature>
<dbReference type="GO" id="GO:0005524">
    <property type="term" value="F:ATP binding"/>
    <property type="evidence" value="ECO:0007669"/>
    <property type="project" value="UniProtKB-UniRule"/>
</dbReference>
<sequence length="550" mass="59052">MANIVVSGERLQKAIREVALIVDTTVGITGGPKGRTIAIDKSYGAPEITKDGYKVMKNIKPEDKTQAAVMSIFNQSCSQCNDKVGDGTTTCSILTAFAVKEAAKCIVAGANPVGLKEGMLKAKDAVLEVLKAMSRNISSSEKEIAQVATISANGDKNIGDKIADCVKRVGKEGVITVEESKGSEALEVEETKGMQFDRGYLSPYFITNNEKMIIEFDNPYVLVADKKISTIQSLLPILEAVMRSGRPLFIIAEDVEGEALTTLVLNRLRGSLKVAAVKAPGFGDRRKEMLEDIRILSGAKHVISDELAIKMEDLKCDDLGSVKNIKVTKDNTIIVSEKDKDDKDVKARTEQIKTQIEASTSDYDKEKLRERLAKLTGGVAVLKVGGATEVEVKERRDRVEDALHATRAAIEEGIVAGGGVALFYAARALETVKGKDHDEQTGIDVIKKALAAPIERIIKNSGEEGSIILDHLSKQGDQDLIYNVETMNYANAFTSGVIDPAKVVRVAFETAISVASVLITTDALLVDVPSKDENNNMGAGAGGMGMDGGF</sequence>
<dbReference type="InterPro" id="IPR027409">
    <property type="entry name" value="GroEL-like_apical_dom_sf"/>
</dbReference>
<keyword evidence="3 6" id="KW-0067">ATP-binding</keyword>
<comment type="subunit">
    <text evidence="6 8">Forms a cylinder of 14 subunits composed of two heptameric rings stacked back-to-back. Interacts with the co-chaperonin GroES.</text>
</comment>
<feature type="binding site" evidence="6">
    <location>
        <begin position="29"/>
        <end position="32"/>
    </location>
    <ligand>
        <name>ATP</name>
        <dbReference type="ChEBI" id="CHEBI:30616"/>
    </ligand>
</feature>
<gene>
    <name evidence="9" type="primary">groL2</name>
    <name evidence="6" type="synonym">groEL</name>
    <name evidence="6" type="synonym">groL</name>
    <name evidence="9" type="ORF">sL5_02400</name>
</gene>
<comment type="caution">
    <text evidence="6">Lacks conserved residue(s) required for the propagation of feature annotation.</text>
</comment>
<dbReference type="HAMAP" id="MF_00600">
    <property type="entry name" value="CH60"/>
    <property type="match status" value="1"/>
</dbReference>
<dbReference type="Gene3D" id="3.30.260.10">
    <property type="entry name" value="TCP-1-like chaperonin intermediate domain"/>
    <property type="match status" value="1"/>
</dbReference>
<dbReference type="InterPro" id="IPR018370">
    <property type="entry name" value="Chaperonin_Cpn60_CS"/>
</dbReference>
<dbReference type="PRINTS" id="PR00298">
    <property type="entry name" value="CHAPERONIN60"/>
</dbReference>
<evidence type="ECO:0000313" key="10">
    <source>
        <dbReference type="Proteomes" id="UP000637906"/>
    </source>
</evidence>
<dbReference type="InterPro" id="IPR027410">
    <property type="entry name" value="TCP-1-like_intermed_sf"/>
</dbReference>
<dbReference type="EC" id="5.6.1.7" evidence="6"/>
<dbReference type="Gene3D" id="3.50.7.10">
    <property type="entry name" value="GroEL"/>
    <property type="match status" value="1"/>
</dbReference>
<dbReference type="NCBIfam" id="NF009489">
    <property type="entry name" value="PRK12851.1"/>
    <property type="match status" value="1"/>
</dbReference>
<dbReference type="NCBIfam" id="NF000592">
    <property type="entry name" value="PRK00013.1"/>
    <property type="match status" value="1"/>
</dbReference>
<dbReference type="NCBIfam" id="NF009487">
    <property type="entry name" value="PRK12849.1"/>
    <property type="match status" value="1"/>
</dbReference>
<evidence type="ECO:0000256" key="6">
    <source>
        <dbReference type="HAMAP-Rule" id="MF_00600"/>
    </source>
</evidence>
<dbReference type="EMBL" id="BNGU01000006">
    <property type="protein sequence ID" value="GHM59247.1"/>
    <property type="molecule type" value="Genomic_DNA"/>
</dbReference>
<dbReference type="GO" id="GO:0042026">
    <property type="term" value="P:protein refolding"/>
    <property type="evidence" value="ECO:0007669"/>
    <property type="project" value="UniProtKB-UniRule"/>
</dbReference>
<dbReference type="PANTHER" id="PTHR45633">
    <property type="entry name" value="60 KDA HEAT SHOCK PROTEIN, MITOCHONDRIAL"/>
    <property type="match status" value="1"/>
</dbReference>
<feature type="binding site" evidence="6">
    <location>
        <begin position="86"/>
        <end position="90"/>
    </location>
    <ligand>
        <name>ATP</name>
        <dbReference type="ChEBI" id="CHEBI:30616"/>
    </ligand>
</feature>
<dbReference type="CDD" id="cd03344">
    <property type="entry name" value="GroEL"/>
    <property type="match status" value="1"/>
</dbReference>
<dbReference type="InterPro" id="IPR001844">
    <property type="entry name" value="Cpn60/GroEL"/>
</dbReference>
<comment type="subcellular location">
    <subcellularLocation>
        <location evidence="6">Cytoplasm</location>
    </subcellularLocation>
</comment>
<keyword evidence="2 6" id="KW-0547">Nucleotide-binding</keyword>
<keyword evidence="4 6" id="KW-0143">Chaperone</keyword>
<comment type="function">
    <text evidence="6 8">Together with its co-chaperonin GroES, plays an essential role in assisting protein folding. The GroEL-GroES system forms a nano-cage that allows encapsulation of the non-native substrate proteins and provides a physical environment optimized to promote and accelerate protein folding.</text>
</comment>
<keyword evidence="10" id="KW-1185">Reference proteome</keyword>
<dbReference type="NCBIfam" id="TIGR02348">
    <property type="entry name" value="GroEL"/>
    <property type="match status" value="1"/>
</dbReference>
<proteinExistence type="inferred from homology"/>
<dbReference type="SUPFAM" id="SSF52029">
    <property type="entry name" value="GroEL apical domain-like"/>
    <property type="match status" value="1"/>
</dbReference>
<accession>A0A8J3MQ72</accession>
<dbReference type="NCBIfam" id="NF009488">
    <property type="entry name" value="PRK12850.1"/>
    <property type="match status" value="1"/>
</dbReference>
<dbReference type="GO" id="GO:0051082">
    <property type="term" value="F:unfolded protein binding"/>
    <property type="evidence" value="ECO:0007669"/>
    <property type="project" value="UniProtKB-UniRule"/>
</dbReference>
<feature type="binding site" evidence="6">
    <location>
        <position position="50"/>
    </location>
    <ligand>
        <name>ATP</name>
        <dbReference type="ChEBI" id="CHEBI:30616"/>
    </ligand>
</feature>
<evidence type="ECO:0000256" key="5">
    <source>
        <dbReference type="ARBA" id="ARBA00023235"/>
    </source>
</evidence>
<organism evidence="9 10">
    <name type="scientific">Candidatus Mesenet longicola</name>
    <dbReference type="NCBI Taxonomy" id="1892558"/>
    <lineage>
        <taxon>Bacteria</taxon>
        <taxon>Pseudomonadati</taxon>
        <taxon>Pseudomonadota</taxon>
        <taxon>Alphaproteobacteria</taxon>
        <taxon>Rickettsiales</taxon>
        <taxon>Anaplasmataceae</taxon>
        <taxon>Candidatus Mesenet</taxon>
    </lineage>
</organism>
<evidence type="ECO:0000256" key="1">
    <source>
        <dbReference type="ARBA" id="ARBA00006607"/>
    </source>
</evidence>
<dbReference type="SUPFAM" id="SSF54849">
    <property type="entry name" value="GroEL-intermediate domain like"/>
    <property type="match status" value="1"/>
</dbReference>
<dbReference type="Pfam" id="PF00118">
    <property type="entry name" value="Cpn60_TCP1"/>
    <property type="match status" value="1"/>
</dbReference>
<dbReference type="GO" id="GO:0016853">
    <property type="term" value="F:isomerase activity"/>
    <property type="evidence" value="ECO:0007669"/>
    <property type="project" value="UniProtKB-KW"/>
</dbReference>
<dbReference type="AlphaFoldDB" id="A0A8J3MQ72"/>
<feature type="binding site" evidence="6">
    <location>
        <position position="418"/>
    </location>
    <ligand>
        <name>ATP</name>
        <dbReference type="ChEBI" id="CHEBI:30616"/>
    </ligand>
</feature>
<dbReference type="GO" id="GO:0140662">
    <property type="term" value="F:ATP-dependent protein folding chaperone"/>
    <property type="evidence" value="ECO:0007669"/>
    <property type="project" value="InterPro"/>
</dbReference>
<evidence type="ECO:0000256" key="7">
    <source>
        <dbReference type="RuleBase" id="RU000418"/>
    </source>
</evidence>
<comment type="caution">
    <text evidence="9">The sequence shown here is derived from an EMBL/GenBank/DDBJ whole genome shotgun (WGS) entry which is preliminary data.</text>
</comment>
<dbReference type="Proteomes" id="UP000637906">
    <property type="component" value="Unassembled WGS sequence"/>
</dbReference>